<evidence type="ECO:0008006" key="4">
    <source>
        <dbReference type="Google" id="ProtNLM"/>
    </source>
</evidence>
<dbReference type="Proteomes" id="UP001595834">
    <property type="component" value="Unassembled WGS sequence"/>
</dbReference>
<keyword evidence="3" id="KW-1185">Reference proteome</keyword>
<sequence length="179" mass="19086">MVLLSACSDNNASKSSDTDPTTAVTSSTAPRQTPQSASPDAAEKAAVLASYNAMWVEQMKAYRKADAAGTDLEKYATLDALGRFRIDLARMKKAGTAVTGELGHTPAVASLNLTAKTPTAQLTDCMDLSKSQTIDTRANNKVIPYPTAQPLRYIATATAEKWPNGWMITKFVPDGSHTC</sequence>
<organism evidence="2 3">
    <name type="scientific">Streptomyces mauvecolor</name>
    <dbReference type="NCBI Taxonomy" id="58345"/>
    <lineage>
        <taxon>Bacteria</taxon>
        <taxon>Bacillati</taxon>
        <taxon>Actinomycetota</taxon>
        <taxon>Actinomycetes</taxon>
        <taxon>Kitasatosporales</taxon>
        <taxon>Streptomycetaceae</taxon>
        <taxon>Streptomyces</taxon>
    </lineage>
</organism>
<accession>A0ABV9UFA6</accession>
<evidence type="ECO:0000313" key="2">
    <source>
        <dbReference type="EMBL" id="MFC4955631.1"/>
    </source>
</evidence>
<dbReference type="EMBL" id="JBHSIZ010000005">
    <property type="protein sequence ID" value="MFC4955631.1"/>
    <property type="molecule type" value="Genomic_DNA"/>
</dbReference>
<feature type="region of interest" description="Disordered" evidence="1">
    <location>
        <begin position="1"/>
        <end position="41"/>
    </location>
</feature>
<evidence type="ECO:0000256" key="1">
    <source>
        <dbReference type="SAM" id="MobiDB-lite"/>
    </source>
</evidence>
<name>A0ABV9UFA6_9ACTN</name>
<protein>
    <recommendedName>
        <fullName evidence="4">Secreted protein/lipoprotein</fullName>
    </recommendedName>
</protein>
<dbReference type="RefSeq" id="WP_344370491.1">
    <property type="nucleotide sequence ID" value="NZ_BAAASQ010000001.1"/>
</dbReference>
<feature type="compositionally biased region" description="Polar residues" evidence="1">
    <location>
        <begin position="7"/>
        <end position="38"/>
    </location>
</feature>
<evidence type="ECO:0000313" key="3">
    <source>
        <dbReference type="Proteomes" id="UP001595834"/>
    </source>
</evidence>
<comment type="caution">
    <text evidence="2">The sequence shown here is derived from an EMBL/GenBank/DDBJ whole genome shotgun (WGS) entry which is preliminary data.</text>
</comment>
<proteinExistence type="predicted"/>
<reference evidence="3" key="1">
    <citation type="journal article" date="2019" name="Int. J. Syst. Evol. Microbiol.">
        <title>The Global Catalogue of Microorganisms (GCM) 10K type strain sequencing project: providing services to taxonomists for standard genome sequencing and annotation.</title>
        <authorList>
            <consortium name="The Broad Institute Genomics Platform"/>
            <consortium name="The Broad Institute Genome Sequencing Center for Infectious Disease"/>
            <person name="Wu L."/>
            <person name="Ma J."/>
        </authorList>
    </citation>
    <scope>NUCLEOTIDE SEQUENCE [LARGE SCALE GENOMIC DNA]</scope>
    <source>
        <strain evidence="3">CCM 7224</strain>
    </source>
</reference>
<gene>
    <name evidence="2" type="ORF">ACFPFX_04885</name>
</gene>